<organism evidence="1 2">
    <name type="scientific">Ambrosiozyma monospora</name>
    <name type="common">Yeast</name>
    <name type="synonym">Endomycopsis monosporus</name>
    <dbReference type="NCBI Taxonomy" id="43982"/>
    <lineage>
        <taxon>Eukaryota</taxon>
        <taxon>Fungi</taxon>
        <taxon>Dikarya</taxon>
        <taxon>Ascomycota</taxon>
        <taxon>Saccharomycotina</taxon>
        <taxon>Pichiomycetes</taxon>
        <taxon>Pichiales</taxon>
        <taxon>Pichiaceae</taxon>
        <taxon>Ambrosiozyma</taxon>
    </lineage>
</organism>
<comment type="caution">
    <text evidence="1">The sequence shown here is derived from an EMBL/GenBank/DDBJ whole genome shotgun (WGS) entry which is preliminary data.</text>
</comment>
<reference evidence="1" key="1">
    <citation type="submission" date="2023-04" db="EMBL/GenBank/DDBJ databases">
        <title>Ambrosiozyma monospora NBRC 10751.</title>
        <authorList>
            <person name="Ichikawa N."/>
            <person name="Sato H."/>
            <person name="Tonouchi N."/>
        </authorList>
    </citation>
    <scope>NUCLEOTIDE SEQUENCE</scope>
    <source>
        <strain evidence="1">NBRC 10751</strain>
    </source>
</reference>
<name>A0ACB5U276_AMBMO</name>
<protein>
    <submittedName>
        <fullName evidence="1">Unnamed protein product</fullName>
    </submittedName>
</protein>
<evidence type="ECO:0000313" key="1">
    <source>
        <dbReference type="EMBL" id="GME99804.1"/>
    </source>
</evidence>
<evidence type="ECO:0000313" key="2">
    <source>
        <dbReference type="Proteomes" id="UP001165064"/>
    </source>
</evidence>
<keyword evidence="2" id="KW-1185">Reference proteome</keyword>
<dbReference type="Proteomes" id="UP001165064">
    <property type="component" value="Unassembled WGS sequence"/>
</dbReference>
<gene>
    <name evidence="1" type="ORF">Amon02_001082900</name>
</gene>
<sequence length="105" mass="11444">MSAAAATATHTLKLKGEVPLDQEIASLIRSGKAKSSSHQATNYESSIYGPDPEGLKLLPAGTRIRLEESGVDISKGYPERPDINKVPIFLDEAFAIRNEERYSLD</sequence>
<dbReference type="EMBL" id="BSXS01011151">
    <property type="protein sequence ID" value="GME99804.1"/>
    <property type="molecule type" value="Genomic_DNA"/>
</dbReference>
<proteinExistence type="predicted"/>
<accession>A0ACB5U276</accession>